<comment type="caution">
    <text evidence="3">The sequence shown here is derived from an EMBL/GenBank/DDBJ whole genome shotgun (WGS) entry which is preliminary data.</text>
</comment>
<dbReference type="PROSITE" id="PS50208">
    <property type="entry name" value="CASPASE_P20"/>
    <property type="match status" value="1"/>
</dbReference>
<dbReference type="InterPro" id="IPR001309">
    <property type="entry name" value="Pept_C14_p20"/>
</dbReference>
<evidence type="ECO:0000259" key="2">
    <source>
        <dbReference type="PROSITE" id="PS50208"/>
    </source>
</evidence>
<dbReference type="Pfam" id="PF00656">
    <property type="entry name" value="Peptidase_C14"/>
    <property type="match status" value="1"/>
</dbReference>
<name>A0A6L9L7Z4_9BACT</name>
<dbReference type="GO" id="GO:0004197">
    <property type="term" value="F:cysteine-type endopeptidase activity"/>
    <property type="evidence" value="ECO:0007669"/>
    <property type="project" value="InterPro"/>
</dbReference>
<dbReference type="SUPFAM" id="SSF52129">
    <property type="entry name" value="Caspase-like"/>
    <property type="match status" value="1"/>
</dbReference>
<dbReference type="InterPro" id="IPR029030">
    <property type="entry name" value="Caspase-like_dom_sf"/>
</dbReference>
<feature type="domain" description="Caspase family p20" evidence="2">
    <location>
        <begin position="36"/>
        <end position="93"/>
    </location>
</feature>
<proteinExistence type="predicted"/>
<feature type="chain" id="PRO_5026724455" evidence="1">
    <location>
        <begin position="21"/>
        <end position="260"/>
    </location>
</feature>
<reference evidence="3 4" key="1">
    <citation type="submission" date="2020-02" db="EMBL/GenBank/DDBJ databases">
        <title>Draft genome sequence of two Spirosoma agri KCTC 52727 and Spirosoma terrae KCTC 52035.</title>
        <authorList>
            <person name="Rojas J."/>
            <person name="Ambika Manirajan B."/>
            <person name="Suarez C."/>
            <person name="Ratering S."/>
            <person name="Schnell S."/>
        </authorList>
    </citation>
    <scope>NUCLEOTIDE SEQUENCE [LARGE SCALE GENOMIC DNA]</scope>
    <source>
        <strain evidence="3 4">KCTC 52035</strain>
    </source>
</reference>
<feature type="signal peptide" evidence="1">
    <location>
        <begin position="1"/>
        <end position="20"/>
    </location>
</feature>
<dbReference type="InterPro" id="IPR052039">
    <property type="entry name" value="Caspase-related_regulators"/>
</dbReference>
<dbReference type="Proteomes" id="UP000474175">
    <property type="component" value="Unassembled WGS sequence"/>
</dbReference>
<keyword evidence="1" id="KW-0732">Signal</keyword>
<protein>
    <submittedName>
        <fullName evidence="3">Caspase family protein</fullName>
    </submittedName>
</protein>
<accession>A0A6L9L7Z4</accession>
<gene>
    <name evidence="3" type="ORF">GK108_17875</name>
</gene>
<evidence type="ECO:0000313" key="4">
    <source>
        <dbReference type="Proteomes" id="UP000474175"/>
    </source>
</evidence>
<dbReference type="PANTHER" id="PTHR22576:SF37">
    <property type="entry name" value="MUCOSA-ASSOCIATED LYMPHOID TISSUE LYMPHOMA TRANSLOCATION PROTEIN 1"/>
    <property type="match status" value="1"/>
</dbReference>
<evidence type="ECO:0000313" key="3">
    <source>
        <dbReference type="EMBL" id="NDU96756.1"/>
    </source>
</evidence>
<dbReference type="InterPro" id="IPR011600">
    <property type="entry name" value="Pept_C14_caspase"/>
</dbReference>
<dbReference type="PANTHER" id="PTHR22576">
    <property type="entry name" value="MUCOSA ASSOCIATED LYMPHOID TISSUE LYMPHOMA TRANSLOCATION PROTEIN 1/PARACASPASE"/>
    <property type="match status" value="1"/>
</dbReference>
<dbReference type="AlphaFoldDB" id="A0A6L9L7Z4"/>
<organism evidence="3 4">
    <name type="scientific">Spirosoma terrae</name>
    <dbReference type="NCBI Taxonomy" id="1968276"/>
    <lineage>
        <taxon>Bacteria</taxon>
        <taxon>Pseudomonadati</taxon>
        <taxon>Bacteroidota</taxon>
        <taxon>Cytophagia</taxon>
        <taxon>Cytophagales</taxon>
        <taxon>Cytophagaceae</taxon>
        <taxon>Spirosoma</taxon>
    </lineage>
</organism>
<evidence type="ECO:0000256" key="1">
    <source>
        <dbReference type="SAM" id="SignalP"/>
    </source>
</evidence>
<dbReference type="Gene3D" id="3.40.50.1460">
    <property type="match status" value="1"/>
</dbReference>
<keyword evidence="4" id="KW-1185">Reference proteome</keyword>
<sequence length="260" mass="28614">MKAQSVFPLLLSFVYLSVFAQQIPSEAKNSQQGINKKRLALVIGNSNYAQGEKWPTAVNDANDVTQALQKINFEVLLSTDADKATMQTAINDFIGKLKDKEVGLVYYSGGSATIGSEQFLMPTDAHPATIAETETSCLPVKSIADAMTAVKTKIIILDSDRTNPFSERITWRSADGIHSMNADVGFVMAYATSPGRQVIRTTDRNSLYTSAFTKAIGVPNKSIAQVFNIIREDVMKQSNYKQMPWESTSLTGDFYFQPTN</sequence>
<dbReference type="EMBL" id="JAAFZH010000008">
    <property type="protein sequence ID" value="NDU96756.1"/>
    <property type="molecule type" value="Genomic_DNA"/>
</dbReference>
<dbReference type="GO" id="GO:0006508">
    <property type="term" value="P:proteolysis"/>
    <property type="evidence" value="ECO:0007669"/>
    <property type="project" value="InterPro"/>
</dbReference>
<dbReference type="RefSeq" id="WP_163951537.1">
    <property type="nucleotide sequence ID" value="NZ_JAAFZH010000008.1"/>
</dbReference>